<evidence type="ECO:0000313" key="3">
    <source>
        <dbReference type="Proteomes" id="UP000199559"/>
    </source>
</evidence>
<protein>
    <recommendedName>
        <fullName evidence="4">FUSC family protein</fullName>
    </recommendedName>
</protein>
<dbReference type="STRING" id="1144750.SAMN05443431_11113"/>
<proteinExistence type="predicted"/>
<keyword evidence="1" id="KW-0812">Transmembrane</keyword>
<evidence type="ECO:0000313" key="2">
    <source>
        <dbReference type="EMBL" id="SFJ59829.1"/>
    </source>
</evidence>
<feature type="transmembrane region" description="Helical" evidence="1">
    <location>
        <begin position="56"/>
        <end position="75"/>
    </location>
</feature>
<dbReference type="AlphaFoldDB" id="A0A1I3SPU3"/>
<feature type="transmembrane region" description="Helical" evidence="1">
    <location>
        <begin position="5"/>
        <end position="22"/>
    </location>
</feature>
<organism evidence="2 3">
    <name type="scientific">Olleya namhaensis</name>
    <dbReference type="NCBI Taxonomy" id="1144750"/>
    <lineage>
        <taxon>Bacteria</taxon>
        <taxon>Pseudomonadati</taxon>
        <taxon>Bacteroidota</taxon>
        <taxon>Flavobacteriia</taxon>
        <taxon>Flavobacteriales</taxon>
        <taxon>Flavobacteriaceae</taxon>
    </lineage>
</organism>
<dbReference type="EMBL" id="FORM01000011">
    <property type="protein sequence ID" value="SFJ59829.1"/>
    <property type="molecule type" value="Genomic_DNA"/>
</dbReference>
<accession>A0A1I3SPU3</accession>
<evidence type="ECO:0008006" key="4">
    <source>
        <dbReference type="Google" id="ProtNLM"/>
    </source>
</evidence>
<dbReference type="RefSeq" id="WP_090842003.1">
    <property type="nucleotide sequence ID" value="NZ_CANKYB010000009.1"/>
</dbReference>
<gene>
    <name evidence="2" type="ORF">SAMN05443431_11113</name>
</gene>
<name>A0A1I3SPU3_9FLAO</name>
<reference evidence="3" key="1">
    <citation type="submission" date="2016-10" db="EMBL/GenBank/DDBJ databases">
        <authorList>
            <person name="Varghese N."/>
            <person name="Submissions S."/>
        </authorList>
    </citation>
    <scope>NUCLEOTIDE SEQUENCE [LARGE SCALE GENOMIC DNA]</scope>
    <source>
        <strain evidence="3">DSM 28881</strain>
    </source>
</reference>
<keyword evidence="3" id="KW-1185">Reference proteome</keyword>
<feature type="transmembrane region" description="Helical" evidence="1">
    <location>
        <begin position="28"/>
        <end position="44"/>
    </location>
</feature>
<keyword evidence="1" id="KW-0472">Membrane</keyword>
<dbReference type="Proteomes" id="UP000199559">
    <property type="component" value="Unassembled WGS sequence"/>
</dbReference>
<evidence type="ECO:0000256" key="1">
    <source>
        <dbReference type="SAM" id="Phobius"/>
    </source>
</evidence>
<sequence length="109" mass="12074">MRKTSIILGLIFAVLAVVLAVLPLYKLAFIPAVLAFIFGIIAFLKSKKEAKPTHVIQVIFLLTIISLGLATYKTIFTVSEVGDTKDLQQTEDKLNEEAKEELDDLIIID</sequence>
<keyword evidence="1" id="KW-1133">Transmembrane helix</keyword>